<gene>
    <name evidence="1" type="ORF">CGSHiR3021_09885</name>
</gene>
<protein>
    <submittedName>
        <fullName evidence="1">Uncharacterized protein</fullName>
    </submittedName>
</protein>
<sequence length="29" mass="3595">MDCFVQFLSFMGKNKNDKMHKNIHIRKRK</sequence>
<dbReference type="BioCyc" id="HINF375063:G119K-231-MONOMER"/>
<proteinExistence type="predicted"/>
<evidence type="ECO:0000313" key="2">
    <source>
        <dbReference type="Proteomes" id="UP000005596"/>
    </source>
</evidence>
<dbReference type="EMBL" id="AAZJ01000001">
    <property type="protein sequence ID" value="EDK14808.1"/>
    <property type="molecule type" value="Genomic_DNA"/>
</dbReference>
<organism evidence="1 2">
    <name type="scientific">Haemophilus influenzae 22.4-21</name>
    <dbReference type="NCBI Taxonomy" id="375063"/>
    <lineage>
        <taxon>Bacteria</taxon>
        <taxon>Pseudomonadati</taxon>
        <taxon>Pseudomonadota</taxon>
        <taxon>Gammaproteobacteria</taxon>
        <taxon>Pasteurellales</taxon>
        <taxon>Pasteurellaceae</taxon>
        <taxon>Haemophilus</taxon>
    </lineage>
</organism>
<dbReference type="Proteomes" id="UP000005596">
    <property type="component" value="Unassembled WGS sequence"/>
</dbReference>
<accession>A4NVS1</accession>
<dbReference type="AlphaFoldDB" id="A4NVS1"/>
<name>A4NVS1_HAEIF</name>
<reference evidence="1 2" key="1">
    <citation type="journal article" date="2007" name="Genome Biol.">
        <title>Characterization and modeling of the Haemophilus influenzae core and supragenomes based on the complete genomic sequences of Rd and 12 clinical nontypeable strains.</title>
        <authorList>
            <person name="Hogg J.S."/>
            <person name="Hu F.Z."/>
            <person name="Janto B."/>
            <person name="Boissy R."/>
            <person name="Hayes J."/>
            <person name="Keefe R."/>
            <person name="Post J.C."/>
            <person name="Ehrlich G.D."/>
        </authorList>
    </citation>
    <scope>NUCLEOTIDE SEQUENCE [LARGE SCALE GENOMIC DNA]</scope>
    <source>
        <strain evidence="1 2">22.4-21</strain>
    </source>
</reference>
<evidence type="ECO:0000313" key="1">
    <source>
        <dbReference type="EMBL" id="EDK14808.1"/>
    </source>
</evidence>